<dbReference type="GO" id="GO:0005524">
    <property type="term" value="F:ATP binding"/>
    <property type="evidence" value="ECO:0007669"/>
    <property type="project" value="UniProtKB-KW"/>
</dbReference>
<dbReference type="Pfam" id="PF01326">
    <property type="entry name" value="PPDK_N"/>
    <property type="match status" value="3"/>
</dbReference>
<feature type="binding site" evidence="13">
    <location>
        <position position="762"/>
    </location>
    <ligand>
        <name>substrate</name>
    </ligand>
</feature>
<dbReference type="Gene3D" id="3.30.470.20">
    <property type="entry name" value="ATP-grasp fold, B domain"/>
    <property type="match status" value="1"/>
</dbReference>
<evidence type="ECO:0000256" key="10">
    <source>
        <dbReference type="ARBA" id="ARBA00022842"/>
    </source>
</evidence>
<feature type="coiled-coil region" evidence="15">
    <location>
        <begin position="635"/>
        <end position="662"/>
    </location>
</feature>
<dbReference type="PIRSF" id="PIRSF000853">
    <property type="entry name" value="PPDK"/>
    <property type="match status" value="1"/>
</dbReference>
<evidence type="ECO:0000256" key="11">
    <source>
        <dbReference type="ARBA" id="ARBA00032883"/>
    </source>
</evidence>
<dbReference type="Gene3D" id="3.20.20.60">
    <property type="entry name" value="Phosphoenolpyruvate-binding domains"/>
    <property type="match status" value="1"/>
</dbReference>
<evidence type="ECO:0000256" key="4">
    <source>
        <dbReference type="ARBA" id="ARBA00020138"/>
    </source>
</evidence>
<evidence type="ECO:0000256" key="12">
    <source>
        <dbReference type="PIRSR" id="PIRSR000853-1"/>
    </source>
</evidence>
<feature type="active site" description="Proton donor" evidence="12">
    <location>
        <position position="827"/>
    </location>
</feature>
<dbReference type="Proteomes" id="UP000037685">
    <property type="component" value="Unassembled WGS sequence"/>
</dbReference>
<evidence type="ECO:0000259" key="17">
    <source>
        <dbReference type="Pfam" id="PF01326"/>
    </source>
</evidence>
<evidence type="ECO:0000256" key="3">
    <source>
        <dbReference type="ARBA" id="ARBA00011994"/>
    </source>
</evidence>
<organism evidence="19 20">
    <name type="scientific">Thermus aquaticus</name>
    <dbReference type="NCBI Taxonomy" id="271"/>
    <lineage>
        <taxon>Bacteria</taxon>
        <taxon>Thermotogati</taxon>
        <taxon>Deinococcota</taxon>
        <taxon>Deinococci</taxon>
        <taxon>Thermales</taxon>
        <taxon>Thermaceae</taxon>
        <taxon>Thermus</taxon>
    </lineage>
</organism>
<feature type="binding site" evidence="14">
    <location>
        <position position="765"/>
    </location>
    <ligand>
        <name>Mg(2+)</name>
        <dbReference type="ChEBI" id="CHEBI:18420"/>
    </ligand>
</feature>
<dbReference type="InterPro" id="IPR036637">
    <property type="entry name" value="Phosphohistidine_dom_sf"/>
</dbReference>
<feature type="domain" description="Pyruvate phosphate dikinase AMP/ATP-binding" evidence="17">
    <location>
        <begin position="311"/>
        <end position="363"/>
    </location>
</feature>
<evidence type="ECO:0000256" key="15">
    <source>
        <dbReference type="SAM" id="Coils"/>
    </source>
</evidence>
<dbReference type="InterPro" id="IPR008279">
    <property type="entry name" value="PEP-util_enz_mobile_dom"/>
</dbReference>
<dbReference type="EC" id="2.7.9.1" evidence="3"/>
<dbReference type="InterPro" id="IPR010121">
    <property type="entry name" value="Pyruvate_phosphate_dikinase"/>
</dbReference>
<feature type="active site" description="Tele-phosphohistidine intermediate" evidence="12">
    <location>
        <position position="460"/>
    </location>
</feature>
<dbReference type="EMBL" id="LHCI01000106">
    <property type="protein sequence ID" value="KOX90783.1"/>
    <property type="molecule type" value="Genomic_DNA"/>
</dbReference>
<reference evidence="20" key="1">
    <citation type="submission" date="2015-07" db="EMBL/GenBank/DDBJ databases">
        <authorList>
            <person name="Zylicz-Stachula A."/>
            <person name="Jezewska-Frackowiak J."/>
            <person name="Czajkowska E."/>
            <person name="Skowron P.M."/>
        </authorList>
    </citation>
    <scope>NUCLEOTIDE SEQUENCE [LARGE SCALE GENOMIC DNA]</scope>
    <source>
        <strain evidence="20">ATCC 25104 / DSM 625 / JCM 10724 / NBRC 103206 / NCIMB 11243 / YT-1</strain>
    </source>
</reference>
<comment type="caution">
    <text evidence="19">The sequence shown here is derived from an EMBL/GenBank/DDBJ whole genome shotgun (WGS) entry which is preliminary data.</text>
</comment>
<comment type="similarity">
    <text evidence="2">Belongs to the PEP-utilizing enzyme family.</text>
</comment>
<evidence type="ECO:0000256" key="1">
    <source>
        <dbReference type="ARBA" id="ARBA00001946"/>
    </source>
</evidence>
<dbReference type="PANTHER" id="PTHR22931:SF9">
    <property type="entry name" value="PYRUVATE, PHOSPHATE DIKINASE 1, CHLOROPLASTIC"/>
    <property type="match status" value="1"/>
</dbReference>
<dbReference type="SUPFAM" id="SSF52009">
    <property type="entry name" value="Phosphohistidine domain"/>
    <property type="match status" value="1"/>
</dbReference>
<evidence type="ECO:0000256" key="13">
    <source>
        <dbReference type="PIRSR" id="PIRSR000853-2"/>
    </source>
</evidence>
<dbReference type="Gene3D" id="1.10.189.10">
    <property type="entry name" value="Pyruvate Phosphate Dikinase, domain 2"/>
    <property type="match status" value="1"/>
</dbReference>
<feature type="domain" description="PEP-utilising enzyme C-terminal" evidence="18">
    <location>
        <begin position="522"/>
        <end position="864"/>
    </location>
</feature>
<evidence type="ECO:0000256" key="7">
    <source>
        <dbReference type="ARBA" id="ARBA00022741"/>
    </source>
</evidence>
<accession>A0A0N0U8L1</accession>
<feature type="domain" description="Pyruvate phosphate dikinase AMP/ATP-binding" evidence="17">
    <location>
        <begin position="25"/>
        <end position="77"/>
    </location>
</feature>
<dbReference type="InterPro" id="IPR000121">
    <property type="entry name" value="PEP_util_C"/>
</dbReference>
<dbReference type="InterPro" id="IPR015813">
    <property type="entry name" value="Pyrv/PenolPyrv_kinase-like_dom"/>
</dbReference>
<keyword evidence="10 14" id="KW-0460">Magnesium</keyword>
<evidence type="ECO:0000313" key="20">
    <source>
        <dbReference type="Proteomes" id="UP000037685"/>
    </source>
</evidence>
<evidence type="ECO:0000256" key="6">
    <source>
        <dbReference type="ARBA" id="ARBA00022723"/>
    </source>
</evidence>
<keyword evidence="15" id="KW-0175">Coiled coil</keyword>
<evidence type="ECO:0000256" key="8">
    <source>
        <dbReference type="ARBA" id="ARBA00022777"/>
    </source>
</evidence>
<dbReference type="InterPro" id="IPR018274">
    <property type="entry name" value="PEP_util_AS"/>
</dbReference>
<evidence type="ECO:0000256" key="2">
    <source>
        <dbReference type="ARBA" id="ARBA00007837"/>
    </source>
</evidence>
<proteinExistence type="inferred from homology"/>
<feature type="domain" description="PEP-utilising enzyme mobile" evidence="16">
    <location>
        <begin position="429"/>
        <end position="508"/>
    </location>
</feature>
<dbReference type="GO" id="GO:0046872">
    <property type="term" value="F:metal ion binding"/>
    <property type="evidence" value="ECO:0007669"/>
    <property type="project" value="UniProtKB-KW"/>
</dbReference>
<dbReference type="Gene3D" id="1.20.80.30">
    <property type="match status" value="1"/>
</dbReference>
<keyword evidence="9" id="KW-0067">ATP-binding</keyword>
<dbReference type="PROSITE" id="PS00370">
    <property type="entry name" value="PEP_ENZYMES_PHOS_SITE"/>
    <property type="match status" value="1"/>
</dbReference>
<dbReference type="Gene3D" id="3.30.1490.20">
    <property type="entry name" value="ATP-grasp fold, A domain"/>
    <property type="match status" value="1"/>
</dbReference>
<dbReference type="NCBIfam" id="NF004531">
    <property type="entry name" value="PRK05878.1"/>
    <property type="match status" value="1"/>
</dbReference>
<feature type="binding site" evidence="14">
    <location>
        <position position="741"/>
    </location>
    <ligand>
        <name>Mg(2+)</name>
        <dbReference type="ChEBI" id="CHEBI:18420"/>
    </ligand>
</feature>
<dbReference type="InterPro" id="IPR040442">
    <property type="entry name" value="Pyrv_kinase-like_dom_sf"/>
</dbReference>
<gene>
    <name evidence="19" type="primary">ppdK</name>
    <name evidence="19" type="ORF">BVI061214_01977</name>
</gene>
<keyword evidence="7" id="KW-0547">Nucleotide-binding</keyword>
<feature type="binding site" evidence="13">
    <location>
        <position position="741"/>
    </location>
    <ligand>
        <name>substrate</name>
    </ligand>
</feature>
<dbReference type="InterPro" id="IPR002192">
    <property type="entry name" value="PPDK_AMP/ATP-bd"/>
</dbReference>
<feature type="binding site" evidence="13">
    <location>
        <position position="566"/>
    </location>
    <ligand>
        <name>substrate</name>
    </ligand>
</feature>
<feature type="binding site" evidence="13">
    <location>
        <position position="763"/>
    </location>
    <ligand>
        <name>substrate</name>
    </ligand>
</feature>
<feature type="binding site" evidence="13">
    <location>
        <position position="765"/>
    </location>
    <ligand>
        <name>substrate</name>
    </ligand>
</feature>
<dbReference type="PANTHER" id="PTHR22931">
    <property type="entry name" value="PHOSPHOENOLPYRUVATE DIKINASE-RELATED"/>
    <property type="match status" value="1"/>
</dbReference>
<evidence type="ECO:0000256" key="14">
    <source>
        <dbReference type="PIRSR" id="PIRSR000853-3"/>
    </source>
</evidence>
<keyword evidence="8 19" id="KW-0418">Kinase</keyword>
<dbReference type="GO" id="GO:0050242">
    <property type="term" value="F:pyruvate, phosphate dikinase activity"/>
    <property type="evidence" value="ECO:0007669"/>
    <property type="project" value="UniProtKB-EC"/>
</dbReference>
<keyword evidence="6 14" id="KW-0479">Metal-binding</keyword>
<dbReference type="InterPro" id="IPR013815">
    <property type="entry name" value="ATP_grasp_subdomain_1"/>
</dbReference>
<keyword evidence="19" id="KW-0670">Pyruvate</keyword>
<evidence type="ECO:0000259" key="18">
    <source>
        <dbReference type="Pfam" id="PF02896"/>
    </source>
</evidence>
<evidence type="ECO:0000259" key="16">
    <source>
        <dbReference type="Pfam" id="PF00391"/>
    </source>
</evidence>
<dbReference type="Gene3D" id="3.50.30.10">
    <property type="entry name" value="Phosphohistidine domain"/>
    <property type="match status" value="1"/>
</dbReference>
<keyword evidence="5 19" id="KW-0808">Transferase</keyword>
<dbReference type="PATRIC" id="fig|271.14.peg.2052"/>
<feature type="binding site" evidence="13">
    <location>
        <position position="622"/>
    </location>
    <ligand>
        <name>substrate</name>
    </ligand>
</feature>
<dbReference type="PROSITE" id="PS00742">
    <property type="entry name" value="PEP_ENZYMES_2"/>
    <property type="match status" value="1"/>
</dbReference>
<dbReference type="Pfam" id="PF00391">
    <property type="entry name" value="PEP-utilizers"/>
    <property type="match status" value="1"/>
</dbReference>
<name>A0A0N0U8L1_THEAQ</name>
<dbReference type="NCBIfam" id="TIGR01828">
    <property type="entry name" value="pyru_phos_dikin"/>
    <property type="match status" value="1"/>
</dbReference>
<sequence length="872" mass="95104">MALGRLRGMSAQVYLLEEAEGFSKDLLGGKGFGLVAMRKAGLPVPPAFVITTEACRRYLRTGEVPGLWEEVRAKMAALEGLTGKRFGLGEGNNPPLLVSVRSGAPVSMPGMMDTILNLGLSLQGVAALSRATGNPRFAWDSFRRLLAMYGEVVLGERAEVFEGMLSALKERKGARSDAELTAEDLEELAHAYLAHLEARGTPFPMDPWAQLEGAVLAVFRSWNNPRARAYRRIYGIPEDLGTAVVVQAMVFGNLGEDSGTGVGFTRNPATGEKGLYGEYLRNAQGEDVVAGIRTPEPLDRLKDYAPGLYGELLRVAERLEGHFRDMQDFEFTVEKGRLFLLQTRSGKRTAQAAVRIAVEMAEEGLITREEAILRVEANALPGLLRPAVDRERAPRPLLKGLPASPGAAFGHAAFSNEAVERLSAQGLPAILVRPETTPEDITGMYLAKGILTARGGLTSHAAVVARGLGVPAVVGAEALRVFPEEGRAVAEGVEVREGDLLTLDGSTGEVYLGVVPLVEAAGEAYLHKLLAWAEPYRRLGVRANADTPEDARRARELGAEGIGLCRTEHMFFHEERLPWVRRLILAATPEEEDEALQALFRFQKEDFKGILKAMDGLPVPVRLLDPPLHEFLPPLDELRQKAEAGDEEAKRLLERAEALKEVNPMLGFRGVRLLLQRPGIFRMQLRALLEAAKELREEGFDPRPEVMVPLVADPKEVERAKALAEELFREYGPIPFGTMVETPRAALLAAEIAPLVDFFSFGTNDLTQMTFGLSRDDAGKFLPRYVEEGLFPFDPTERLDEKGVGRLLRLAVEEGRRANPALKLGLCGEHGGEAGSVRFVADLLDYTSASPFRVLTARLAAAQAGLSSLQPV</sequence>
<evidence type="ECO:0000313" key="19">
    <source>
        <dbReference type="EMBL" id="KOX90783.1"/>
    </source>
</evidence>
<comment type="cofactor">
    <cofactor evidence="1 14">
        <name>Mg(2+)</name>
        <dbReference type="ChEBI" id="CHEBI:18420"/>
    </cofactor>
</comment>
<evidence type="ECO:0000256" key="9">
    <source>
        <dbReference type="ARBA" id="ARBA00022840"/>
    </source>
</evidence>
<evidence type="ECO:0000256" key="5">
    <source>
        <dbReference type="ARBA" id="ARBA00022679"/>
    </source>
</evidence>
<protein>
    <recommendedName>
        <fullName evidence="4">Pyruvate, phosphate dikinase</fullName>
        <ecNumber evidence="3">2.7.9.1</ecNumber>
    </recommendedName>
    <alternativeName>
        <fullName evidence="11">Pyruvate, orthophosphate dikinase</fullName>
    </alternativeName>
</protein>
<feature type="domain" description="Pyruvate phosphate dikinase AMP/ATP-binding" evidence="17">
    <location>
        <begin position="86"/>
        <end position="296"/>
    </location>
</feature>
<dbReference type="SUPFAM" id="SSF51621">
    <property type="entry name" value="Phosphoenolpyruvate/pyruvate domain"/>
    <property type="match status" value="1"/>
</dbReference>
<dbReference type="SUPFAM" id="SSF56059">
    <property type="entry name" value="Glutathione synthetase ATP-binding domain-like"/>
    <property type="match status" value="1"/>
</dbReference>
<dbReference type="AlphaFoldDB" id="A0A0N0U8L1"/>
<dbReference type="Pfam" id="PF02896">
    <property type="entry name" value="PEP-utilizers_C"/>
    <property type="match status" value="1"/>
</dbReference>
<dbReference type="GO" id="GO:0016301">
    <property type="term" value="F:kinase activity"/>
    <property type="evidence" value="ECO:0007669"/>
    <property type="project" value="UniProtKB-KW"/>
</dbReference>
<dbReference type="InterPro" id="IPR023151">
    <property type="entry name" value="PEP_util_CS"/>
</dbReference>
<feature type="binding site" evidence="13">
    <location>
        <position position="764"/>
    </location>
    <ligand>
        <name>substrate</name>
    </ligand>
</feature>